<sequence length="353" mass="39690">MGDEWKEQFSREELESMGEDIPENHPDFTGPGNPTSEPEPNPEPEPEPEPTPEPKPAGESSGEPEPEPEPELKEGEPVPYDRFAKIYGQRKQAEREKFEIKEKLDLFKKDPDEYYAKYPDEKPDGYSPLESGKKPTEKAEVLPMSKMLGAQINDPQNPSFHGRTLREIMESGPEGYAAAQDYYNEYVEDIRGKAREAEAKKAEELKSIQEEDGRFMDAQAQALFKKPAKDLDAVQKDKIEKITSDTLAWMKANNRMGYKLADAYKIMTYDKALSDAAASGADGLVNLAKSGTRRSVSSGSGKTSKDPYDQYLAMSEDDLSKMIAEMPDAEFVKFLKEATPAFREKYPSLPYLN</sequence>
<name>A0A6M3XP62_9ZZZZ</name>
<accession>A0A6M3XP62</accession>
<feature type="compositionally biased region" description="Basic and acidic residues" evidence="1">
    <location>
        <begin position="1"/>
        <end position="14"/>
    </location>
</feature>
<evidence type="ECO:0000256" key="1">
    <source>
        <dbReference type="SAM" id="MobiDB-lite"/>
    </source>
</evidence>
<gene>
    <name evidence="2" type="ORF">TM448B01614_0003</name>
</gene>
<dbReference type="AlphaFoldDB" id="A0A6M3XP62"/>
<feature type="compositionally biased region" description="Basic and acidic residues" evidence="1">
    <location>
        <begin position="91"/>
        <end position="124"/>
    </location>
</feature>
<proteinExistence type="predicted"/>
<dbReference type="EMBL" id="MT144794">
    <property type="protein sequence ID" value="QJH99512.1"/>
    <property type="molecule type" value="Genomic_DNA"/>
</dbReference>
<feature type="region of interest" description="Disordered" evidence="1">
    <location>
        <begin position="1"/>
        <end position="135"/>
    </location>
</feature>
<evidence type="ECO:0008006" key="3">
    <source>
        <dbReference type="Google" id="ProtNLM"/>
    </source>
</evidence>
<evidence type="ECO:0000313" key="2">
    <source>
        <dbReference type="EMBL" id="QJH99512.1"/>
    </source>
</evidence>
<reference evidence="2" key="1">
    <citation type="submission" date="2020-03" db="EMBL/GenBank/DDBJ databases">
        <title>The deep terrestrial virosphere.</title>
        <authorList>
            <person name="Holmfeldt K."/>
            <person name="Nilsson E."/>
            <person name="Simone D."/>
            <person name="Lopez-Fernandez M."/>
            <person name="Wu X."/>
            <person name="de Brujin I."/>
            <person name="Lundin D."/>
            <person name="Andersson A."/>
            <person name="Bertilsson S."/>
            <person name="Dopson M."/>
        </authorList>
    </citation>
    <scope>NUCLEOTIDE SEQUENCE</scope>
    <source>
        <strain evidence="2">TM448B01614</strain>
    </source>
</reference>
<feature type="compositionally biased region" description="Acidic residues" evidence="1">
    <location>
        <begin position="40"/>
        <end position="50"/>
    </location>
</feature>
<protein>
    <recommendedName>
        <fullName evidence="3">Capsid assembly protein</fullName>
    </recommendedName>
</protein>
<organism evidence="2">
    <name type="scientific">viral metagenome</name>
    <dbReference type="NCBI Taxonomy" id="1070528"/>
    <lineage>
        <taxon>unclassified sequences</taxon>
        <taxon>metagenomes</taxon>
        <taxon>organismal metagenomes</taxon>
    </lineage>
</organism>